<protein>
    <recommendedName>
        <fullName evidence="4">Gene transfer agent family protein</fullName>
    </recommendedName>
</protein>
<reference evidence="2 3" key="1">
    <citation type="submission" date="2016-10" db="EMBL/GenBank/DDBJ databases">
        <authorList>
            <person name="de Groot N.N."/>
        </authorList>
    </citation>
    <scope>NUCLEOTIDE SEQUENCE [LARGE SCALE GENOMIC DNA]</scope>
    <source>
        <strain evidence="3">DSM 938 / 37b4</strain>
    </source>
</reference>
<name>A0A1G7RIE6_RHOCA</name>
<accession>A0A1G7RIE6</accession>
<gene>
    <name evidence="2" type="ORF">SAMN04244550_03425</name>
</gene>
<evidence type="ECO:0000256" key="1">
    <source>
        <dbReference type="SAM" id="MobiDB-lite"/>
    </source>
</evidence>
<evidence type="ECO:0000313" key="3">
    <source>
        <dbReference type="Proteomes" id="UP000183812"/>
    </source>
</evidence>
<evidence type="ECO:0008006" key="4">
    <source>
        <dbReference type="Google" id="ProtNLM"/>
    </source>
</evidence>
<sequence>MTGMTSLRGAVPFAGERYFRLSTNALVRYQDAAGETLLEAMAALEQSPGDTRRIRRMVWAALSHEGLTEEAAGDLMDEIGQTEAARLLGEAIRAAFPQAGAQTGDAGDAGGNGASRKKRTP</sequence>
<evidence type="ECO:0000313" key="2">
    <source>
        <dbReference type="EMBL" id="SDG10547.1"/>
    </source>
</evidence>
<dbReference type="AlphaFoldDB" id="A0A1G7RIE6"/>
<proteinExistence type="predicted"/>
<organism evidence="2 3">
    <name type="scientific">Rhodobacter capsulatus</name>
    <name type="common">Rhodopseudomonas capsulata</name>
    <dbReference type="NCBI Taxonomy" id="1061"/>
    <lineage>
        <taxon>Bacteria</taxon>
        <taxon>Pseudomonadati</taxon>
        <taxon>Pseudomonadota</taxon>
        <taxon>Alphaproteobacteria</taxon>
        <taxon>Rhodobacterales</taxon>
        <taxon>Rhodobacter group</taxon>
        <taxon>Rhodobacter</taxon>
    </lineage>
</organism>
<dbReference type="EMBL" id="FNAY01000030">
    <property type="protein sequence ID" value="SDG10547.1"/>
    <property type="molecule type" value="Genomic_DNA"/>
</dbReference>
<feature type="region of interest" description="Disordered" evidence="1">
    <location>
        <begin position="99"/>
        <end position="121"/>
    </location>
</feature>
<dbReference type="Proteomes" id="UP000183812">
    <property type="component" value="Unassembled WGS sequence"/>
</dbReference>